<evidence type="ECO:0000256" key="1">
    <source>
        <dbReference type="ARBA" id="ARBA00004651"/>
    </source>
</evidence>
<gene>
    <name evidence="9" type="ORF">ACCI51_13710</name>
</gene>
<name>A0ABV4NQH0_9GAMM</name>
<evidence type="ECO:0000313" key="9">
    <source>
        <dbReference type="EMBL" id="MFA0791610.1"/>
    </source>
</evidence>
<comment type="subcellular location">
    <subcellularLocation>
        <location evidence="1 8">Cell membrane</location>
        <topology evidence="1 8">Multi-pass membrane protein</topology>
    </subcellularLocation>
</comment>
<comment type="caution">
    <text evidence="9">The sequence shown here is derived from an EMBL/GenBank/DDBJ whole genome shotgun (WGS) entry which is preliminary data.</text>
</comment>
<keyword evidence="10" id="KW-1185">Reference proteome</keyword>
<sequence>MIISLLLIFGIVTGYISIMAAGGGSLLLVPVVSFLVGPHLVAPILTTGNAIASPFGLYFFWPYINWKVALWLLPGIIPGAILGAYVYTQMHPLLIEFLVGLFLLSTIFQYGFGHKEKSFVMRIPYFPILGFVTTLFSSIIGAVGPVQNPFFLNYGLNKESLVATRGVSSLMMHSTKLVAYFHFGALNPELIIFGVAIGLGITSGMFIAKHYLQIISTQRFKNYTLSIMFFSGLILIFRVGAQLLETVSEYL</sequence>
<dbReference type="Proteomes" id="UP001569414">
    <property type="component" value="Unassembled WGS sequence"/>
</dbReference>
<evidence type="ECO:0000256" key="7">
    <source>
        <dbReference type="ARBA" id="ARBA00023136"/>
    </source>
</evidence>
<accession>A0ABV4NQH0</accession>
<evidence type="ECO:0000256" key="4">
    <source>
        <dbReference type="ARBA" id="ARBA00022475"/>
    </source>
</evidence>
<keyword evidence="5 8" id="KW-0812">Transmembrane</keyword>
<evidence type="ECO:0000313" key="10">
    <source>
        <dbReference type="Proteomes" id="UP001569414"/>
    </source>
</evidence>
<dbReference type="RefSeq" id="WP_299582881.1">
    <property type="nucleotide sequence ID" value="NZ_JBGMEL010000013.1"/>
</dbReference>
<dbReference type="Pfam" id="PF01925">
    <property type="entry name" value="TauE"/>
    <property type="match status" value="1"/>
</dbReference>
<reference evidence="9 10" key="1">
    <citation type="submission" date="2024-08" db="EMBL/GenBank/DDBJ databases">
        <authorList>
            <person name="Ishaq N."/>
        </authorList>
    </citation>
    <scope>NUCLEOTIDE SEQUENCE [LARGE SCALE GENOMIC DNA]</scope>
    <source>
        <strain evidence="9 10">JCM 30400</strain>
    </source>
</reference>
<feature type="transmembrane region" description="Helical" evidence="8">
    <location>
        <begin position="125"/>
        <end position="146"/>
    </location>
</feature>
<feature type="transmembrane region" description="Helical" evidence="8">
    <location>
        <begin position="190"/>
        <end position="208"/>
    </location>
</feature>
<evidence type="ECO:0000256" key="2">
    <source>
        <dbReference type="ARBA" id="ARBA00009142"/>
    </source>
</evidence>
<dbReference type="PANTHER" id="PTHR30269">
    <property type="entry name" value="TRANSMEMBRANE PROTEIN YFCA"/>
    <property type="match status" value="1"/>
</dbReference>
<organism evidence="9 10">
    <name type="scientific">Microbulbifer echini</name>
    <dbReference type="NCBI Taxonomy" id="1529067"/>
    <lineage>
        <taxon>Bacteria</taxon>
        <taxon>Pseudomonadati</taxon>
        <taxon>Pseudomonadota</taxon>
        <taxon>Gammaproteobacteria</taxon>
        <taxon>Cellvibrionales</taxon>
        <taxon>Microbulbiferaceae</taxon>
        <taxon>Microbulbifer</taxon>
    </lineage>
</organism>
<dbReference type="InterPro" id="IPR002781">
    <property type="entry name" value="TM_pro_TauE-like"/>
</dbReference>
<feature type="transmembrane region" description="Helical" evidence="8">
    <location>
        <begin position="220"/>
        <end position="241"/>
    </location>
</feature>
<feature type="transmembrane region" description="Helical" evidence="8">
    <location>
        <begin position="40"/>
        <end position="61"/>
    </location>
</feature>
<keyword evidence="4 8" id="KW-1003">Cell membrane</keyword>
<protein>
    <recommendedName>
        <fullName evidence="8">Probable membrane transporter protein</fullName>
    </recommendedName>
</protein>
<dbReference type="PANTHER" id="PTHR30269:SF37">
    <property type="entry name" value="MEMBRANE TRANSPORTER PROTEIN"/>
    <property type="match status" value="1"/>
</dbReference>
<dbReference type="InterPro" id="IPR052017">
    <property type="entry name" value="TSUP"/>
</dbReference>
<evidence type="ECO:0000256" key="8">
    <source>
        <dbReference type="RuleBase" id="RU363041"/>
    </source>
</evidence>
<feature type="transmembrane region" description="Helical" evidence="8">
    <location>
        <begin position="93"/>
        <end position="113"/>
    </location>
</feature>
<evidence type="ECO:0000256" key="3">
    <source>
        <dbReference type="ARBA" id="ARBA00022448"/>
    </source>
</evidence>
<evidence type="ECO:0000256" key="6">
    <source>
        <dbReference type="ARBA" id="ARBA00022989"/>
    </source>
</evidence>
<keyword evidence="6 8" id="KW-1133">Transmembrane helix</keyword>
<keyword evidence="3" id="KW-0813">Transport</keyword>
<feature type="transmembrane region" description="Helical" evidence="8">
    <location>
        <begin position="7"/>
        <end position="28"/>
    </location>
</feature>
<dbReference type="EMBL" id="JBGMEL010000013">
    <property type="protein sequence ID" value="MFA0791610.1"/>
    <property type="molecule type" value="Genomic_DNA"/>
</dbReference>
<evidence type="ECO:0000256" key="5">
    <source>
        <dbReference type="ARBA" id="ARBA00022692"/>
    </source>
</evidence>
<proteinExistence type="inferred from homology"/>
<feature type="transmembrane region" description="Helical" evidence="8">
    <location>
        <begin position="68"/>
        <end position="87"/>
    </location>
</feature>
<comment type="similarity">
    <text evidence="2 8">Belongs to the 4-toluene sulfonate uptake permease (TSUP) (TC 2.A.102) family.</text>
</comment>
<keyword evidence="7 8" id="KW-0472">Membrane</keyword>